<feature type="non-terminal residue" evidence="1">
    <location>
        <position position="1"/>
    </location>
</feature>
<keyword evidence="2" id="KW-1185">Reference proteome</keyword>
<name>A0A371I6R4_MUCPR</name>
<reference evidence="1" key="1">
    <citation type="submission" date="2018-05" db="EMBL/GenBank/DDBJ databases">
        <title>Draft genome of Mucuna pruriens seed.</title>
        <authorList>
            <person name="Nnadi N.E."/>
            <person name="Vos R."/>
            <person name="Hasami M.H."/>
            <person name="Devisetty U.K."/>
            <person name="Aguiy J.C."/>
        </authorList>
    </citation>
    <scope>NUCLEOTIDE SEQUENCE [LARGE SCALE GENOMIC DNA]</scope>
    <source>
        <strain evidence="1">JCA_2017</strain>
    </source>
</reference>
<evidence type="ECO:0000313" key="1">
    <source>
        <dbReference type="EMBL" id="RDY10732.1"/>
    </source>
</evidence>
<dbReference type="Proteomes" id="UP000257109">
    <property type="component" value="Unassembled WGS sequence"/>
</dbReference>
<gene>
    <name evidence="1" type="ORF">CR513_04707</name>
</gene>
<accession>A0A371I6R4</accession>
<organism evidence="1 2">
    <name type="scientific">Mucuna pruriens</name>
    <name type="common">Velvet bean</name>
    <name type="synonym">Dolichos pruriens</name>
    <dbReference type="NCBI Taxonomy" id="157652"/>
    <lineage>
        <taxon>Eukaryota</taxon>
        <taxon>Viridiplantae</taxon>
        <taxon>Streptophyta</taxon>
        <taxon>Embryophyta</taxon>
        <taxon>Tracheophyta</taxon>
        <taxon>Spermatophyta</taxon>
        <taxon>Magnoliopsida</taxon>
        <taxon>eudicotyledons</taxon>
        <taxon>Gunneridae</taxon>
        <taxon>Pentapetalae</taxon>
        <taxon>rosids</taxon>
        <taxon>fabids</taxon>
        <taxon>Fabales</taxon>
        <taxon>Fabaceae</taxon>
        <taxon>Papilionoideae</taxon>
        <taxon>50 kb inversion clade</taxon>
        <taxon>NPAAA clade</taxon>
        <taxon>indigoferoid/millettioid clade</taxon>
        <taxon>Phaseoleae</taxon>
        <taxon>Mucuna</taxon>
    </lineage>
</organism>
<sequence>MFFSGPLLTCSSHCKKLSWTIPKVFDQYVATSTRSSRIQTRRLRANNSDSHHTGRIQIKGHIQLKDSVQIGACFIDNINNRIQDTRCHRSNNSSSRKFHHQLAATNLEFQQTMSSSNLQF</sequence>
<protein>
    <submittedName>
        <fullName evidence="1">Uncharacterized protein</fullName>
    </submittedName>
</protein>
<comment type="caution">
    <text evidence="1">The sequence shown here is derived from an EMBL/GenBank/DDBJ whole genome shotgun (WGS) entry which is preliminary data.</text>
</comment>
<evidence type="ECO:0000313" key="2">
    <source>
        <dbReference type="Proteomes" id="UP000257109"/>
    </source>
</evidence>
<proteinExistence type="predicted"/>
<dbReference type="AlphaFoldDB" id="A0A371I6R4"/>
<dbReference type="EMBL" id="QJKJ01000791">
    <property type="protein sequence ID" value="RDY10732.1"/>
    <property type="molecule type" value="Genomic_DNA"/>
</dbReference>